<evidence type="ECO:0000256" key="1">
    <source>
        <dbReference type="ARBA" id="ARBA00004141"/>
    </source>
</evidence>
<evidence type="ECO:0008006" key="6">
    <source>
        <dbReference type="Google" id="ProtNLM"/>
    </source>
</evidence>
<reference evidence="4 5" key="1">
    <citation type="journal article" date="2020" name="IScience">
        <title>Genome Sequencing of the Endangered Kingdonia uniflora (Circaeasteraceae, Ranunculales) Reveals Potential Mechanisms of Evolutionary Specialization.</title>
        <authorList>
            <person name="Sun Y."/>
            <person name="Deng T."/>
            <person name="Zhang A."/>
            <person name="Moore M.J."/>
            <person name="Landis J.B."/>
            <person name="Lin N."/>
            <person name="Zhang H."/>
            <person name="Zhang X."/>
            <person name="Huang J."/>
            <person name="Zhang X."/>
            <person name="Sun H."/>
            <person name="Wang H."/>
        </authorList>
    </citation>
    <scope>NUCLEOTIDE SEQUENCE [LARGE SCALE GENOMIC DNA]</scope>
    <source>
        <strain evidence="4">TB1705</strain>
        <tissue evidence="4">Leaf</tissue>
    </source>
</reference>
<dbReference type="AlphaFoldDB" id="A0A7J7ME80"/>
<gene>
    <name evidence="4" type="ORF">GIB67_016674</name>
</gene>
<evidence type="ECO:0000313" key="5">
    <source>
        <dbReference type="Proteomes" id="UP000541444"/>
    </source>
</evidence>
<comment type="similarity">
    <text evidence="2">Belongs to the MscS (TC 1.A.23) family.</text>
</comment>
<comment type="subcellular location">
    <subcellularLocation>
        <location evidence="1">Membrane</location>
        <topology evidence="1">Multi-pass membrane protein</topology>
    </subcellularLocation>
</comment>
<dbReference type="Proteomes" id="UP000541444">
    <property type="component" value="Unassembled WGS sequence"/>
</dbReference>
<dbReference type="EMBL" id="JACGCM010001580">
    <property type="protein sequence ID" value="KAF6153195.1"/>
    <property type="molecule type" value="Genomic_DNA"/>
</dbReference>
<evidence type="ECO:0000256" key="2">
    <source>
        <dbReference type="ARBA" id="ARBA00008017"/>
    </source>
</evidence>
<dbReference type="OrthoDB" id="1730060at2759"/>
<keyword evidence="5" id="KW-1185">Reference proteome</keyword>
<comment type="caution">
    <text evidence="4">The sequence shown here is derived from an EMBL/GenBank/DDBJ whole genome shotgun (WGS) entry which is preliminary data.</text>
</comment>
<organism evidence="4 5">
    <name type="scientific">Kingdonia uniflora</name>
    <dbReference type="NCBI Taxonomy" id="39325"/>
    <lineage>
        <taxon>Eukaryota</taxon>
        <taxon>Viridiplantae</taxon>
        <taxon>Streptophyta</taxon>
        <taxon>Embryophyta</taxon>
        <taxon>Tracheophyta</taxon>
        <taxon>Spermatophyta</taxon>
        <taxon>Magnoliopsida</taxon>
        <taxon>Ranunculales</taxon>
        <taxon>Circaeasteraceae</taxon>
        <taxon>Kingdonia</taxon>
    </lineage>
</organism>
<dbReference type="PANTHER" id="PTHR31618:SF1">
    <property type="entry name" value="EF-HAND DOMAIN-CONTAINING PROTEIN"/>
    <property type="match status" value="1"/>
</dbReference>
<accession>A0A7J7ME80</accession>
<keyword evidence="3" id="KW-1133">Transmembrane helix</keyword>
<proteinExistence type="inferred from homology"/>
<sequence>MYCQTGGRMDKRYDGLMFVSIRAADHKVPLHRPQLALVLVKAFMSGTAMPTPPQCEEREGIRWYINLEDLMRFRRDNEAQKIMRLIEGAQENEKVNAFRERRAIAMTLNDMKMVVNKLHHIFNMVVSILIGVLWLLILGIATKQMKEKLMSPLKIHSKPNLKKKDNLEMGNSNNRLTTLEMTVSDLTFTAEELVEQLRLTNLVLGSALVKRR</sequence>
<name>A0A7J7ME80_9MAGN</name>
<protein>
    <recommendedName>
        <fullName evidence="6">Transmembrane protein</fullName>
    </recommendedName>
</protein>
<evidence type="ECO:0000313" key="4">
    <source>
        <dbReference type="EMBL" id="KAF6153195.1"/>
    </source>
</evidence>
<dbReference type="InterPro" id="IPR016688">
    <property type="entry name" value="MscS-like_plants/fungi"/>
</dbReference>
<dbReference type="GO" id="GO:0006820">
    <property type="term" value="P:monoatomic anion transport"/>
    <property type="evidence" value="ECO:0007669"/>
    <property type="project" value="TreeGrafter"/>
</dbReference>
<dbReference type="GO" id="GO:0008381">
    <property type="term" value="F:mechanosensitive monoatomic ion channel activity"/>
    <property type="evidence" value="ECO:0007669"/>
    <property type="project" value="TreeGrafter"/>
</dbReference>
<dbReference type="PANTHER" id="PTHR31618">
    <property type="entry name" value="MECHANOSENSITIVE ION CHANNEL PROTEIN 5"/>
    <property type="match status" value="1"/>
</dbReference>
<keyword evidence="3" id="KW-0812">Transmembrane</keyword>
<evidence type="ECO:0000256" key="3">
    <source>
        <dbReference type="SAM" id="Phobius"/>
    </source>
</evidence>
<keyword evidence="3" id="KW-0472">Membrane</keyword>
<feature type="transmembrane region" description="Helical" evidence="3">
    <location>
        <begin position="121"/>
        <end position="141"/>
    </location>
</feature>
<dbReference type="GO" id="GO:0005886">
    <property type="term" value="C:plasma membrane"/>
    <property type="evidence" value="ECO:0007669"/>
    <property type="project" value="TreeGrafter"/>
</dbReference>